<keyword evidence="1" id="KW-0472">Membrane</keyword>
<accession>A0A1M3T860</accession>
<dbReference type="VEuPathDB" id="FungiDB:ASPFODRAFT_50814"/>
<dbReference type="AlphaFoldDB" id="A0A1M3T860"/>
<name>A0A1M3T860_ASPLC</name>
<gene>
    <name evidence="2" type="ORF">ASPFODRAFT_50814</name>
</gene>
<organism evidence="2 3">
    <name type="scientific">Aspergillus luchuensis (strain CBS 106.47)</name>
    <dbReference type="NCBI Taxonomy" id="1137211"/>
    <lineage>
        <taxon>Eukaryota</taxon>
        <taxon>Fungi</taxon>
        <taxon>Dikarya</taxon>
        <taxon>Ascomycota</taxon>
        <taxon>Pezizomycotina</taxon>
        <taxon>Eurotiomycetes</taxon>
        <taxon>Eurotiomycetidae</taxon>
        <taxon>Eurotiales</taxon>
        <taxon>Aspergillaceae</taxon>
        <taxon>Aspergillus</taxon>
        <taxon>Aspergillus subgen. Circumdati</taxon>
    </lineage>
</organism>
<sequence length="106" mass="11903">MRYLELPPPILTGGLGTCFSSDCTRRELRTVYAVATFRISITFGPIYSRQQVAHGYKELPFPPSHIGEVRPHSNMMRNSTSVGYITVTFSSVICHAQILLYTFTNS</sequence>
<evidence type="ECO:0000256" key="1">
    <source>
        <dbReference type="SAM" id="Phobius"/>
    </source>
</evidence>
<dbReference type="EMBL" id="KV878247">
    <property type="protein sequence ID" value="OJZ82928.1"/>
    <property type="molecule type" value="Genomic_DNA"/>
</dbReference>
<proteinExistence type="predicted"/>
<keyword evidence="1" id="KW-1133">Transmembrane helix</keyword>
<evidence type="ECO:0000313" key="2">
    <source>
        <dbReference type="EMBL" id="OJZ82928.1"/>
    </source>
</evidence>
<evidence type="ECO:0000313" key="3">
    <source>
        <dbReference type="Proteomes" id="UP000184063"/>
    </source>
</evidence>
<dbReference type="Proteomes" id="UP000184063">
    <property type="component" value="Unassembled WGS sequence"/>
</dbReference>
<keyword evidence="1" id="KW-0812">Transmembrane</keyword>
<feature type="transmembrane region" description="Helical" evidence="1">
    <location>
        <begin position="82"/>
        <end position="103"/>
    </location>
</feature>
<protein>
    <submittedName>
        <fullName evidence="2">Uncharacterized protein</fullName>
    </submittedName>
</protein>
<reference evidence="3" key="1">
    <citation type="journal article" date="2017" name="Genome Biol.">
        <title>Comparative genomics reveals high biological diversity and specific adaptations in the industrially and medically important fungal genus Aspergillus.</title>
        <authorList>
            <person name="de Vries R.P."/>
            <person name="Riley R."/>
            <person name="Wiebenga A."/>
            <person name="Aguilar-Osorio G."/>
            <person name="Amillis S."/>
            <person name="Uchima C.A."/>
            <person name="Anderluh G."/>
            <person name="Asadollahi M."/>
            <person name="Askin M."/>
            <person name="Barry K."/>
            <person name="Battaglia E."/>
            <person name="Bayram O."/>
            <person name="Benocci T."/>
            <person name="Braus-Stromeyer S.A."/>
            <person name="Caldana C."/>
            <person name="Canovas D."/>
            <person name="Cerqueira G.C."/>
            <person name="Chen F."/>
            <person name="Chen W."/>
            <person name="Choi C."/>
            <person name="Clum A."/>
            <person name="Dos Santos R.A."/>
            <person name="Damasio A.R."/>
            <person name="Diallinas G."/>
            <person name="Emri T."/>
            <person name="Fekete E."/>
            <person name="Flipphi M."/>
            <person name="Freyberg S."/>
            <person name="Gallo A."/>
            <person name="Gournas C."/>
            <person name="Habgood R."/>
            <person name="Hainaut M."/>
            <person name="Harispe M.L."/>
            <person name="Henrissat B."/>
            <person name="Hilden K.S."/>
            <person name="Hope R."/>
            <person name="Hossain A."/>
            <person name="Karabika E."/>
            <person name="Karaffa L."/>
            <person name="Karanyi Z."/>
            <person name="Krasevec N."/>
            <person name="Kuo A."/>
            <person name="Kusch H."/>
            <person name="LaButti K."/>
            <person name="Lagendijk E.L."/>
            <person name="Lapidus A."/>
            <person name="Levasseur A."/>
            <person name="Lindquist E."/>
            <person name="Lipzen A."/>
            <person name="Logrieco A.F."/>
            <person name="MacCabe A."/>
            <person name="Maekelae M.R."/>
            <person name="Malavazi I."/>
            <person name="Melin P."/>
            <person name="Meyer V."/>
            <person name="Mielnichuk N."/>
            <person name="Miskei M."/>
            <person name="Molnar A.P."/>
            <person name="Mule G."/>
            <person name="Ngan C.Y."/>
            <person name="Orejas M."/>
            <person name="Orosz E."/>
            <person name="Ouedraogo J.P."/>
            <person name="Overkamp K.M."/>
            <person name="Park H.-S."/>
            <person name="Perrone G."/>
            <person name="Piumi F."/>
            <person name="Punt P.J."/>
            <person name="Ram A.F."/>
            <person name="Ramon A."/>
            <person name="Rauscher S."/>
            <person name="Record E."/>
            <person name="Riano-Pachon D.M."/>
            <person name="Robert V."/>
            <person name="Roehrig J."/>
            <person name="Ruller R."/>
            <person name="Salamov A."/>
            <person name="Salih N.S."/>
            <person name="Samson R.A."/>
            <person name="Sandor E."/>
            <person name="Sanguinetti M."/>
            <person name="Schuetze T."/>
            <person name="Sepcic K."/>
            <person name="Shelest E."/>
            <person name="Sherlock G."/>
            <person name="Sophianopoulou V."/>
            <person name="Squina F.M."/>
            <person name="Sun H."/>
            <person name="Susca A."/>
            <person name="Todd R.B."/>
            <person name="Tsang A."/>
            <person name="Unkles S.E."/>
            <person name="van de Wiele N."/>
            <person name="van Rossen-Uffink D."/>
            <person name="Oliveira J.V."/>
            <person name="Vesth T.C."/>
            <person name="Visser J."/>
            <person name="Yu J.-H."/>
            <person name="Zhou M."/>
            <person name="Andersen M.R."/>
            <person name="Archer D.B."/>
            <person name="Baker S.E."/>
            <person name="Benoit I."/>
            <person name="Brakhage A.A."/>
            <person name="Braus G.H."/>
            <person name="Fischer R."/>
            <person name="Frisvad J.C."/>
            <person name="Goldman G.H."/>
            <person name="Houbraken J."/>
            <person name="Oakley B."/>
            <person name="Pocsi I."/>
            <person name="Scazzocchio C."/>
            <person name="Seiboth B."/>
            <person name="vanKuyk P.A."/>
            <person name="Wortman J."/>
            <person name="Dyer P.S."/>
            <person name="Grigoriev I.V."/>
        </authorList>
    </citation>
    <scope>NUCLEOTIDE SEQUENCE [LARGE SCALE GENOMIC DNA]</scope>
    <source>
        <strain evidence="3">CBS 106.47</strain>
    </source>
</reference>